<dbReference type="Proteomes" id="UP000789831">
    <property type="component" value="Unassembled WGS sequence"/>
</dbReference>
<name>A0A9N9CQN6_9GLOM</name>
<dbReference type="EMBL" id="CAJVPL010002484">
    <property type="protein sequence ID" value="CAG8611635.1"/>
    <property type="molecule type" value="Genomic_DNA"/>
</dbReference>
<accession>A0A9N9CQN6</accession>
<comment type="caution">
    <text evidence="1">The sequence shown here is derived from an EMBL/GenBank/DDBJ whole genome shotgun (WGS) entry which is preliminary data.</text>
</comment>
<proteinExistence type="predicted"/>
<organism evidence="1 2">
    <name type="scientific">Ambispora gerdemannii</name>
    <dbReference type="NCBI Taxonomy" id="144530"/>
    <lineage>
        <taxon>Eukaryota</taxon>
        <taxon>Fungi</taxon>
        <taxon>Fungi incertae sedis</taxon>
        <taxon>Mucoromycota</taxon>
        <taxon>Glomeromycotina</taxon>
        <taxon>Glomeromycetes</taxon>
        <taxon>Archaeosporales</taxon>
        <taxon>Ambisporaceae</taxon>
        <taxon>Ambispora</taxon>
    </lineage>
</organism>
<dbReference type="OrthoDB" id="2427056at2759"/>
<evidence type="ECO:0000313" key="1">
    <source>
        <dbReference type="EMBL" id="CAG8611635.1"/>
    </source>
</evidence>
<evidence type="ECO:0000313" key="2">
    <source>
        <dbReference type="Proteomes" id="UP000789831"/>
    </source>
</evidence>
<reference evidence="1" key="1">
    <citation type="submission" date="2021-06" db="EMBL/GenBank/DDBJ databases">
        <authorList>
            <person name="Kallberg Y."/>
            <person name="Tangrot J."/>
            <person name="Rosling A."/>
        </authorList>
    </citation>
    <scope>NUCLEOTIDE SEQUENCE</scope>
    <source>
        <strain evidence="1">MT106</strain>
    </source>
</reference>
<dbReference type="AlphaFoldDB" id="A0A9N9CQN6"/>
<protein>
    <submittedName>
        <fullName evidence="1">8009_t:CDS:1</fullName>
    </submittedName>
</protein>
<gene>
    <name evidence="1" type="ORF">AGERDE_LOCUS9622</name>
</gene>
<keyword evidence="2" id="KW-1185">Reference proteome</keyword>
<sequence>MQLFYIFELDEPKEANSLQQVGINYAIVSRMASAAWKRQPEYKKSKYESLSKAANLQWAKWDPKPN</sequence>